<sequence length="288" mass="32883">MQNKIRIYNKDNLPELTELKANKLGRPWHKVPQIFNERFDLIDAHISIYFLKKFRVNIALNKMHFEMDSFQKYSQIMSTRLGNIAFQIERPLLLNILHDYYGLAKESMGPEEIISAPVTKTEERLKNKLGLELAEFILNDTLFSEPLDIKNDYNALIGHWSYRITFALEGYQDGSFSLLLDGHHIDALLAALCSSQDTLARKPENFTTRQLETMVSTLPLQLTGHLASVAMTVAQLSALKTGDVLPISLPDCFPLHVGSQPLFNAVVSEDRGRLFFSEFTDRINDQHD</sequence>
<proteinExistence type="predicted"/>
<evidence type="ECO:0000313" key="3">
    <source>
        <dbReference type="Proteomes" id="UP000636811"/>
    </source>
</evidence>
<keyword evidence="2" id="KW-0282">Flagellum</keyword>
<accession>A0ABS0E0Z3</accession>
<dbReference type="EMBL" id="JADOBI010000002">
    <property type="protein sequence ID" value="MBF7978486.1"/>
    <property type="molecule type" value="Genomic_DNA"/>
</dbReference>
<reference evidence="2 3" key="1">
    <citation type="submission" date="2020-11" db="EMBL/GenBank/DDBJ databases">
        <title>Taxonomic investigation of Rahnella strains.</title>
        <authorList>
            <person name="Lee S.D."/>
        </authorList>
    </citation>
    <scope>NUCLEOTIDE SEQUENCE [LARGE SCALE GENOMIC DNA]</scope>
    <source>
        <strain evidence="2 3">SAP-17</strain>
    </source>
</reference>
<dbReference type="Proteomes" id="UP000636811">
    <property type="component" value="Unassembled WGS sequence"/>
</dbReference>
<organism evidence="2 3">
    <name type="scientific">Rahnella laticis</name>
    <dbReference type="NCBI Taxonomy" id="2787622"/>
    <lineage>
        <taxon>Bacteria</taxon>
        <taxon>Pseudomonadati</taxon>
        <taxon>Pseudomonadota</taxon>
        <taxon>Gammaproteobacteria</taxon>
        <taxon>Enterobacterales</taxon>
        <taxon>Yersiniaceae</taxon>
        <taxon>Rahnella</taxon>
    </lineage>
</organism>
<dbReference type="SUPFAM" id="SSF101801">
    <property type="entry name" value="Surface presentation of antigens (SPOA)"/>
    <property type="match status" value="1"/>
</dbReference>
<comment type="caution">
    <text evidence="2">The sequence shown here is derived from an EMBL/GenBank/DDBJ whole genome shotgun (WGS) entry which is preliminary data.</text>
</comment>
<keyword evidence="2" id="KW-0966">Cell projection</keyword>
<dbReference type="InterPro" id="IPR001543">
    <property type="entry name" value="FliN-like_C"/>
</dbReference>
<keyword evidence="3" id="KW-1185">Reference proteome</keyword>
<dbReference type="Pfam" id="PF01052">
    <property type="entry name" value="FliMN_C"/>
    <property type="match status" value="1"/>
</dbReference>
<protein>
    <submittedName>
        <fullName evidence="2">FliM/FliN family flagellar motor switch protein</fullName>
    </submittedName>
</protein>
<keyword evidence="2" id="KW-0969">Cilium</keyword>
<evidence type="ECO:0000259" key="1">
    <source>
        <dbReference type="Pfam" id="PF01052"/>
    </source>
</evidence>
<evidence type="ECO:0000313" key="2">
    <source>
        <dbReference type="EMBL" id="MBF7978486.1"/>
    </source>
</evidence>
<feature type="domain" description="Flagellar motor switch protein FliN-like C-terminal" evidence="1">
    <location>
        <begin position="215"/>
        <end position="273"/>
    </location>
</feature>
<dbReference type="InterPro" id="IPR036429">
    <property type="entry name" value="SpoA-like_sf"/>
</dbReference>
<gene>
    <name evidence="2" type="ORF">IV433_03575</name>
</gene>
<name>A0ABS0E0Z3_9GAMM</name>